<name>A0A0L8FRT2_OCTBM</name>
<dbReference type="KEGG" id="obi:106881582"/>
<proteinExistence type="predicted"/>
<dbReference type="SUPFAM" id="SSF47986">
    <property type="entry name" value="DEATH domain"/>
    <property type="match status" value="1"/>
</dbReference>
<dbReference type="CDD" id="cd01670">
    <property type="entry name" value="Death"/>
    <property type="match status" value="1"/>
</dbReference>
<dbReference type="GO" id="GO:0042594">
    <property type="term" value="P:response to starvation"/>
    <property type="evidence" value="ECO:0007669"/>
    <property type="project" value="TreeGrafter"/>
</dbReference>
<evidence type="ECO:0000259" key="3">
    <source>
        <dbReference type="PROSITE" id="PS50017"/>
    </source>
</evidence>
<organism evidence="4">
    <name type="scientific">Octopus bimaculoides</name>
    <name type="common">California two-spotted octopus</name>
    <dbReference type="NCBI Taxonomy" id="37653"/>
    <lineage>
        <taxon>Eukaryota</taxon>
        <taxon>Metazoa</taxon>
        <taxon>Spiralia</taxon>
        <taxon>Lophotrochozoa</taxon>
        <taxon>Mollusca</taxon>
        <taxon>Cephalopoda</taxon>
        <taxon>Coleoidea</taxon>
        <taxon>Octopodiformes</taxon>
        <taxon>Octopoda</taxon>
        <taxon>Incirrata</taxon>
        <taxon>Octopodidae</taxon>
        <taxon>Octopus</taxon>
    </lineage>
</organism>
<reference evidence="4" key="1">
    <citation type="submission" date="2015-07" db="EMBL/GenBank/DDBJ databases">
        <title>MeaNS - Measles Nucleotide Surveillance Program.</title>
        <authorList>
            <person name="Tran T."/>
            <person name="Druce J."/>
        </authorList>
    </citation>
    <scope>NUCLEOTIDE SEQUENCE</scope>
    <source>
        <strain evidence="4">UCB-OBI-ISO-001</strain>
        <tissue evidence="4">Gonad</tissue>
    </source>
</reference>
<evidence type="ECO:0000313" key="4">
    <source>
        <dbReference type="EMBL" id="KOF67394.1"/>
    </source>
</evidence>
<dbReference type="GO" id="GO:0007165">
    <property type="term" value="P:signal transduction"/>
    <property type="evidence" value="ECO:0007669"/>
    <property type="project" value="InterPro"/>
</dbReference>
<dbReference type="GO" id="GO:0005634">
    <property type="term" value="C:nucleus"/>
    <property type="evidence" value="ECO:0007669"/>
    <property type="project" value="TreeGrafter"/>
</dbReference>
<feature type="domain" description="Death" evidence="3">
    <location>
        <begin position="533"/>
        <end position="599"/>
    </location>
</feature>
<dbReference type="GO" id="GO:0000987">
    <property type="term" value="F:cis-regulatory region sequence-specific DNA binding"/>
    <property type="evidence" value="ECO:0007669"/>
    <property type="project" value="TreeGrafter"/>
</dbReference>
<dbReference type="GO" id="GO:0000981">
    <property type="term" value="F:DNA-binding transcription factor activity, RNA polymerase II-specific"/>
    <property type="evidence" value="ECO:0007669"/>
    <property type="project" value="TreeGrafter"/>
</dbReference>
<feature type="compositionally biased region" description="Low complexity" evidence="2">
    <location>
        <begin position="19"/>
        <end position="74"/>
    </location>
</feature>
<dbReference type="InterPro" id="IPR011029">
    <property type="entry name" value="DEATH-like_dom_sf"/>
</dbReference>
<dbReference type="PANTHER" id="PTHR14596:SF77">
    <property type="entry name" value="TRANSCRIPTIONAL REGULATOR MNL1"/>
    <property type="match status" value="1"/>
</dbReference>
<accession>A0A0L8FRT2</accession>
<dbReference type="AlphaFoldDB" id="A0A0L8FRT2"/>
<dbReference type="OrthoDB" id="6074739at2759"/>
<dbReference type="PANTHER" id="PTHR14596">
    <property type="entry name" value="ZINC FINGER PROTEIN"/>
    <property type="match status" value="1"/>
</dbReference>
<evidence type="ECO:0000256" key="1">
    <source>
        <dbReference type="SAM" id="Coils"/>
    </source>
</evidence>
<dbReference type="Gene3D" id="1.10.533.10">
    <property type="entry name" value="Death Domain, Fas"/>
    <property type="match status" value="1"/>
</dbReference>
<sequence>MNTSRSMAQGNSNQSNAKNHTSTTPTDTPTAPTTTATNNNNNNNNNNTNNSSGSSNNNNNNNTINNYNNNNNNNDRPHFYLLRQQKRVTLSLDTIERNLSSFKIKWFPYNRSISRDELLYWTEVLCNSSPLKTSLIPNEFMLQIENRSTWRKLPVPVNNELRRIFTRAKLFDRLITRSINDLQKIYKDYLNKHCLSFLQEGDPTGLKVPISYEKNIQKWRQEIQNEYTILQCQLTELQDLGVSLLNYVTTIDRVSQVMSEVLDFLPHIIELIKLWLIEEEIYLKKVEDELSSLLRNKNRCNKALRQQHLVVKEVRGNYQQQKFISQRLWQDVKATLQEKKVLEQQENILKNNLNVTESELSLKKSTRADAEVQFQTHQNTSPMFFDHWTDFIEKQELDICQLRLRRDRVKVEWSRLIKSKYYCQRKLDDVDSKYQSCKKVLDQMESKLQKEEDDYLKLERDLDSLIAKVDVLERIREQKIQTHTIETIFMKPKALESESNSDTTFDKASSLVASEIGKDWICLYKILPFRPTRDIRSRMRDIEIIENQYQSSDQTMKEMAYQALQKWKLFSDHSSIKNLTNALERLNKTEILMMMKKNKFISAK</sequence>
<protein>
    <recommendedName>
        <fullName evidence="3">Death domain-containing protein</fullName>
    </recommendedName>
</protein>
<feature type="region of interest" description="Disordered" evidence="2">
    <location>
        <begin position="1"/>
        <end position="77"/>
    </location>
</feature>
<feature type="coiled-coil region" evidence="1">
    <location>
        <begin position="434"/>
        <end position="475"/>
    </location>
</feature>
<feature type="compositionally biased region" description="Polar residues" evidence="2">
    <location>
        <begin position="1"/>
        <end position="18"/>
    </location>
</feature>
<dbReference type="EMBL" id="KQ427096">
    <property type="protein sequence ID" value="KOF67394.1"/>
    <property type="molecule type" value="Genomic_DNA"/>
</dbReference>
<dbReference type="PROSITE" id="PS50017">
    <property type="entry name" value="DEATH_DOMAIN"/>
    <property type="match status" value="1"/>
</dbReference>
<dbReference type="OMA" id="DEAYPRK"/>
<evidence type="ECO:0000256" key="2">
    <source>
        <dbReference type="SAM" id="MobiDB-lite"/>
    </source>
</evidence>
<gene>
    <name evidence="4" type="ORF">OCBIM_22009719mg</name>
</gene>
<dbReference type="InterPro" id="IPR000488">
    <property type="entry name" value="Death_dom"/>
</dbReference>
<keyword evidence="1" id="KW-0175">Coiled coil</keyword>
<feature type="coiled-coil region" evidence="1">
    <location>
        <begin position="332"/>
        <end position="359"/>
    </location>
</feature>